<dbReference type="Proteomes" id="UP001234178">
    <property type="component" value="Unassembled WGS sequence"/>
</dbReference>
<evidence type="ECO:0000256" key="1">
    <source>
        <dbReference type="SAM" id="MobiDB-lite"/>
    </source>
</evidence>
<protein>
    <submittedName>
        <fullName evidence="2">Uncharacterized protein</fullName>
    </submittedName>
</protein>
<name>A0ABQ9ZWZ0_9CRUS</name>
<comment type="caution">
    <text evidence="2">The sequence shown here is derived from an EMBL/GenBank/DDBJ whole genome shotgun (WGS) entry which is preliminary data.</text>
</comment>
<reference evidence="2 3" key="1">
    <citation type="journal article" date="2023" name="Nucleic Acids Res.">
        <title>The hologenome of Daphnia magna reveals possible DNA methylation and microbiome-mediated evolution of the host genome.</title>
        <authorList>
            <person name="Chaturvedi A."/>
            <person name="Li X."/>
            <person name="Dhandapani V."/>
            <person name="Marshall H."/>
            <person name="Kissane S."/>
            <person name="Cuenca-Cambronero M."/>
            <person name="Asole G."/>
            <person name="Calvet F."/>
            <person name="Ruiz-Romero M."/>
            <person name="Marangio P."/>
            <person name="Guigo R."/>
            <person name="Rago D."/>
            <person name="Mirbahai L."/>
            <person name="Eastwood N."/>
            <person name="Colbourne J.K."/>
            <person name="Zhou J."/>
            <person name="Mallon E."/>
            <person name="Orsini L."/>
        </authorList>
    </citation>
    <scope>NUCLEOTIDE SEQUENCE [LARGE SCALE GENOMIC DNA]</scope>
    <source>
        <strain evidence="2">LRV0_1</strain>
    </source>
</reference>
<keyword evidence="3" id="KW-1185">Reference proteome</keyword>
<gene>
    <name evidence="2" type="ORF">OUZ56_032268</name>
</gene>
<evidence type="ECO:0000313" key="3">
    <source>
        <dbReference type="Proteomes" id="UP001234178"/>
    </source>
</evidence>
<dbReference type="EMBL" id="JAOYFB010000005">
    <property type="protein sequence ID" value="KAK4017321.1"/>
    <property type="molecule type" value="Genomic_DNA"/>
</dbReference>
<feature type="region of interest" description="Disordered" evidence="1">
    <location>
        <begin position="1"/>
        <end position="24"/>
    </location>
</feature>
<sequence>MTTECHDQSPLAAKETQTVSKQHRPAHLSIPIGLQKPINFNSFGILGGQLSFTVALMDSNEIDKKQ</sequence>
<proteinExistence type="predicted"/>
<evidence type="ECO:0000313" key="2">
    <source>
        <dbReference type="EMBL" id="KAK4017321.1"/>
    </source>
</evidence>
<accession>A0ABQ9ZWZ0</accession>
<organism evidence="2 3">
    <name type="scientific">Daphnia magna</name>
    <dbReference type="NCBI Taxonomy" id="35525"/>
    <lineage>
        <taxon>Eukaryota</taxon>
        <taxon>Metazoa</taxon>
        <taxon>Ecdysozoa</taxon>
        <taxon>Arthropoda</taxon>
        <taxon>Crustacea</taxon>
        <taxon>Branchiopoda</taxon>
        <taxon>Diplostraca</taxon>
        <taxon>Cladocera</taxon>
        <taxon>Anomopoda</taxon>
        <taxon>Daphniidae</taxon>
        <taxon>Daphnia</taxon>
    </lineage>
</organism>